<evidence type="ECO:0000313" key="2">
    <source>
        <dbReference type="Proteomes" id="UP000283530"/>
    </source>
</evidence>
<protein>
    <submittedName>
        <fullName evidence="1">Uncharacterized protein</fullName>
    </submittedName>
</protein>
<name>A0A3S3MZY2_9MAGN</name>
<dbReference type="STRING" id="337451.A0A3S3MZY2"/>
<evidence type="ECO:0000313" key="1">
    <source>
        <dbReference type="EMBL" id="RWR93220.1"/>
    </source>
</evidence>
<organism evidence="1 2">
    <name type="scientific">Cinnamomum micranthum f. kanehirae</name>
    <dbReference type="NCBI Taxonomy" id="337451"/>
    <lineage>
        <taxon>Eukaryota</taxon>
        <taxon>Viridiplantae</taxon>
        <taxon>Streptophyta</taxon>
        <taxon>Embryophyta</taxon>
        <taxon>Tracheophyta</taxon>
        <taxon>Spermatophyta</taxon>
        <taxon>Magnoliopsida</taxon>
        <taxon>Magnoliidae</taxon>
        <taxon>Laurales</taxon>
        <taxon>Lauraceae</taxon>
        <taxon>Cinnamomum</taxon>
    </lineage>
</organism>
<keyword evidence="2" id="KW-1185">Reference proteome</keyword>
<sequence>MPLSICAPKTLTPSLSFPTLPFRKLHLCPQSLPTHHLHSPPPLSTTTSCIRISRRRRGEMLKTLVYHREEFHPEFSAEDEVWLERLPDKEKALNSHTLQSVRAWLKKLGFRQDREDRAQFSIERPDWHAMIALDVTELHIRYLKSGPGNLKKDVDRKLSYKLSREEIENAILKGP</sequence>
<dbReference type="Pfam" id="PF11341">
    <property type="entry name" value="DUF3143"/>
    <property type="match status" value="1"/>
</dbReference>
<dbReference type="InterPro" id="IPR021489">
    <property type="entry name" value="DUF3143"/>
</dbReference>
<dbReference type="OrthoDB" id="10304653at2759"/>
<accession>A0A3S3MZY2</accession>
<dbReference type="AlphaFoldDB" id="A0A3S3MZY2"/>
<dbReference type="EMBL" id="QPKB01000010">
    <property type="protein sequence ID" value="RWR93220.1"/>
    <property type="molecule type" value="Genomic_DNA"/>
</dbReference>
<proteinExistence type="predicted"/>
<dbReference type="PANTHER" id="PTHR35765">
    <property type="entry name" value="OS05G0569200 PROTEIN"/>
    <property type="match status" value="1"/>
</dbReference>
<gene>
    <name evidence="1" type="ORF">CKAN_02245900</name>
</gene>
<reference evidence="1 2" key="1">
    <citation type="journal article" date="2019" name="Nat. Plants">
        <title>Stout camphor tree genome fills gaps in understanding of flowering plant genome evolution.</title>
        <authorList>
            <person name="Chaw S.M."/>
            <person name="Liu Y.C."/>
            <person name="Wu Y.W."/>
            <person name="Wang H.Y."/>
            <person name="Lin C.I."/>
            <person name="Wu C.S."/>
            <person name="Ke H.M."/>
            <person name="Chang L.Y."/>
            <person name="Hsu C.Y."/>
            <person name="Yang H.T."/>
            <person name="Sudianto E."/>
            <person name="Hsu M.H."/>
            <person name="Wu K.P."/>
            <person name="Wang L.N."/>
            <person name="Leebens-Mack J.H."/>
            <person name="Tsai I.J."/>
        </authorList>
    </citation>
    <scope>NUCLEOTIDE SEQUENCE [LARGE SCALE GENOMIC DNA]</scope>
    <source>
        <strain evidence="2">cv. Chaw 1501</strain>
        <tissue evidence="1">Young leaves</tissue>
    </source>
</reference>
<comment type="caution">
    <text evidence="1">The sequence shown here is derived from an EMBL/GenBank/DDBJ whole genome shotgun (WGS) entry which is preliminary data.</text>
</comment>
<dbReference type="Proteomes" id="UP000283530">
    <property type="component" value="Unassembled WGS sequence"/>
</dbReference>
<dbReference type="PANTHER" id="PTHR35765:SF2">
    <property type="entry name" value="OS05G0569200 PROTEIN"/>
    <property type="match status" value="1"/>
</dbReference>